<keyword evidence="2" id="KW-1185">Reference proteome</keyword>
<gene>
    <name evidence="1" type="ORF">CWI84_10340</name>
</gene>
<dbReference type="RefSeq" id="WP_126842508.1">
    <property type="nucleotide sequence ID" value="NZ_PIQH01000009.1"/>
</dbReference>
<evidence type="ECO:0000313" key="2">
    <source>
        <dbReference type="Proteomes" id="UP000287996"/>
    </source>
</evidence>
<dbReference type="AlphaFoldDB" id="A0A432ZM31"/>
<accession>A0A432ZM31</accession>
<organism evidence="1 2">
    <name type="scientific">Idiomarina tyrosinivorans</name>
    <dbReference type="NCBI Taxonomy" id="1445662"/>
    <lineage>
        <taxon>Bacteria</taxon>
        <taxon>Pseudomonadati</taxon>
        <taxon>Pseudomonadota</taxon>
        <taxon>Gammaproteobacteria</taxon>
        <taxon>Alteromonadales</taxon>
        <taxon>Idiomarinaceae</taxon>
        <taxon>Idiomarina</taxon>
    </lineage>
</organism>
<dbReference type="Proteomes" id="UP000287996">
    <property type="component" value="Unassembled WGS sequence"/>
</dbReference>
<comment type="caution">
    <text evidence="1">The sequence shown here is derived from an EMBL/GenBank/DDBJ whole genome shotgun (WGS) entry which is preliminary data.</text>
</comment>
<sequence>MKDYIQLYNHLRFQPSAWDYERTLQGLVTHTEWSDVVCRAAFYTEQNLGGLNSPFMLTRIRQEVVNIASNYLINPLHGYERQPITTPTIDELMEQDRQELIRRCEALGICARAPQAESIGKTHN</sequence>
<dbReference type="EMBL" id="PIQH01000009">
    <property type="protein sequence ID" value="RUO78935.1"/>
    <property type="molecule type" value="Genomic_DNA"/>
</dbReference>
<name>A0A432ZM31_9GAMM</name>
<proteinExistence type="predicted"/>
<reference evidence="1 2" key="1">
    <citation type="journal article" date="2011" name="Front. Microbiol.">
        <title>Genomic signatures of strain selection and enhancement in Bacillus atrophaeus var. globigii, a historical biowarfare simulant.</title>
        <authorList>
            <person name="Gibbons H.S."/>
            <person name="Broomall S.M."/>
            <person name="McNew L.A."/>
            <person name="Daligault H."/>
            <person name="Chapman C."/>
            <person name="Bruce D."/>
            <person name="Karavis M."/>
            <person name="Krepps M."/>
            <person name="McGregor P.A."/>
            <person name="Hong C."/>
            <person name="Park K.H."/>
            <person name="Akmal A."/>
            <person name="Feldman A."/>
            <person name="Lin J.S."/>
            <person name="Chang W.E."/>
            <person name="Higgs B.W."/>
            <person name="Demirev P."/>
            <person name="Lindquist J."/>
            <person name="Liem A."/>
            <person name="Fochler E."/>
            <person name="Read T.D."/>
            <person name="Tapia R."/>
            <person name="Johnson S."/>
            <person name="Bishop-Lilly K.A."/>
            <person name="Detter C."/>
            <person name="Han C."/>
            <person name="Sozhamannan S."/>
            <person name="Rosenzweig C.N."/>
            <person name="Skowronski E.W."/>
        </authorList>
    </citation>
    <scope>NUCLEOTIDE SEQUENCE [LARGE SCALE GENOMIC DNA]</scope>
    <source>
        <strain evidence="1 2">CC-PW-9</strain>
    </source>
</reference>
<evidence type="ECO:0000313" key="1">
    <source>
        <dbReference type="EMBL" id="RUO78935.1"/>
    </source>
</evidence>
<protein>
    <submittedName>
        <fullName evidence="1">Uncharacterized protein</fullName>
    </submittedName>
</protein>